<sequence>MILKSWSGQNGVCPNTSVHWTQRITVVRVHFKELEMARRDVPNASDHWSQWITLVPIISKIDRRHGGLPEASDYWTQRIKVVWIISKSGKGQDELPEFGRPLDAEAVRLLETVIALRRRRRRRRCRRFCHAAPSSSSLGYVRRGAPSSSYSRRPLISIDQCCTRLLVLRNDSNVR</sequence>
<protein>
    <submittedName>
        <fullName evidence="1">Uncharacterized protein</fullName>
    </submittedName>
</protein>
<proteinExistence type="predicted"/>
<organism evidence="1 2">
    <name type="scientific">Sphagnum jensenii</name>
    <dbReference type="NCBI Taxonomy" id="128206"/>
    <lineage>
        <taxon>Eukaryota</taxon>
        <taxon>Viridiplantae</taxon>
        <taxon>Streptophyta</taxon>
        <taxon>Embryophyta</taxon>
        <taxon>Bryophyta</taxon>
        <taxon>Sphagnophytina</taxon>
        <taxon>Sphagnopsida</taxon>
        <taxon>Sphagnales</taxon>
        <taxon>Sphagnaceae</taxon>
        <taxon>Sphagnum</taxon>
    </lineage>
</organism>
<gene>
    <name evidence="1" type="ORF">CSSPJE1EN1_LOCUS10051</name>
</gene>
<evidence type="ECO:0000313" key="1">
    <source>
        <dbReference type="EMBL" id="CAK9264573.1"/>
    </source>
</evidence>
<dbReference type="EMBL" id="OZ020111">
    <property type="protein sequence ID" value="CAK9264573.1"/>
    <property type="molecule type" value="Genomic_DNA"/>
</dbReference>
<keyword evidence="2" id="KW-1185">Reference proteome</keyword>
<name>A0ABP0WCJ2_9BRYO</name>
<reference evidence="1" key="1">
    <citation type="submission" date="2024-02" db="EMBL/GenBank/DDBJ databases">
        <authorList>
            <consortium name="ELIXIR-Norway"/>
            <consortium name="Elixir Norway"/>
        </authorList>
    </citation>
    <scope>NUCLEOTIDE SEQUENCE</scope>
</reference>
<dbReference type="Proteomes" id="UP001497444">
    <property type="component" value="Chromosome 16"/>
</dbReference>
<accession>A0ABP0WCJ2</accession>
<evidence type="ECO:0000313" key="2">
    <source>
        <dbReference type="Proteomes" id="UP001497444"/>
    </source>
</evidence>